<dbReference type="AlphaFoldDB" id="A0A2N3J2U3"/>
<dbReference type="Proteomes" id="UP000233526">
    <property type="component" value="Unassembled WGS sequence"/>
</dbReference>
<reference evidence="1 2" key="1">
    <citation type="journal article" date="2017" name="Front. Microbiol.">
        <title>Strong Genomic and Phenotypic Heterogeneity in the Aeromonas sobria Species Complex.</title>
        <authorList>
            <person name="Gauthier J."/>
            <person name="Vincent A.T."/>
            <person name="Charette S.J."/>
            <person name="Derome N."/>
        </authorList>
    </citation>
    <scope>NUCLEOTIDE SEQUENCE [LARGE SCALE GENOMIC DNA]</scope>
    <source>
        <strain evidence="1 2">JF2635</strain>
    </source>
</reference>
<sequence>MSDLFELEPPIDELAETESGPAHLRAPEPVSQLAKHFAFSVDAVKRADEFSKEETLLMGGIRTLYWLALGQGDTALARDIAVWWIEHAPIYGMGEIIK</sequence>
<proteinExistence type="predicted"/>
<dbReference type="EMBL" id="LJZX01000028">
    <property type="protein sequence ID" value="PKQ80119.1"/>
    <property type="molecule type" value="Genomic_DNA"/>
</dbReference>
<name>A0A2N3J2U3_AERSO</name>
<evidence type="ECO:0000313" key="1">
    <source>
        <dbReference type="EMBL" id="PKQ80119.1"/>
    </source>
</evidence>
<comment type="caution">
    <text evidence="1">The sequence shown here is derived from an EMBL/GenBank/DDBJ whole genome shotgun (WGS) entry which is preliminary data.</text>
</comment>
<evidence type="ECO:0000313" key="2">
    <source>
        <dbReference type="Proteomes" id="UP000233526"/>
    </source>
</evidence>
<gene>
    <name evidence="1" type="ORF">AOX56_12760</name>
</gene>
<protein>
    <submittedName>
        <fullName evidence="1">Uncharacterized protein</fullName>
    </submittedName>
</protein>
<organism evidence="1 2">
    <name type="scientific">Aeromonas sobria</name>
    <dbReference type="NCBI Taxonomy" id="646"/>
    <lineage>
        <taxon>Bacteria</taxon>
        <taxon>Pseudomonadati</taxon>
        <taxon>Pseudomonadota</taxon>
        <taxon>Gammaproteobacteria</taxon>
        <taxon>Aeromonadales</taxon>
        <taxon>Aeromonadaceae</taxon>
        <taxon>Aeromonas</taxon>
    </lineage>
</organism>
<accession>A0A2N3J2U3</accession>
<dbReference type="RefSeq" id="WP_101316845.1">
    <property type="nucleotide sequence ID" value="NZ_CAWNSS010000028.1"/>
</dbReference>